<organism evidence="3">
    <name type="scientific">Candidatus Methanogaster sp. ANME-2c ERB4</name>
    <dbReference type="NCBI Taxonomy" id="2759911"/>
    <lineage>
        <taxon>Archaea</taxon>
        <taxon>Methanobacteriati</taxon>
        <taxon>Methanobacteriota</taxon>
        <taxon>Stenosarchaea group</taxon>
        <taxon>Methanomicrobia</taxon>
        <taxon>Methanosarcinales</taxon>
        <taxon>ANME-2 cluster</taxon>
        <taxon>Candidatus Methanogasteraceae</taxon>
        <taxon>Candidatus Methanogaster</taxon>
    </lineage>
</organism>
<proteinExistence type="predicted"/>
<evidence type="ECO:0000313" key="2">
    <source>
        <dbReference type="EMBL" id="QNO42006.1"/>
    </source>
</evidence>
<protein>
    <submittedName>
        <fullName evidence="3">Uncharacterized protein</fullName>
    </submittedName>
</protein>
<accession>A0A7G9YJV3</accession>
<sequence>MNLSRRSYVNLRERFVTGYDDFLNVLFEIDEGGAIDNVSEYAQSLTKDLKLNFGNPKNSRRYPITPKISKYRRLNLTKNRYQQTPRNMPNFTLIPRCRGKVSSSHCAAAPRFS</sequence>
<dbReference type="EMBL" id="MT631318">
    <property type="protein sequence ID" value="QNO48287.1"/>
    <property type="molecule type" value="Genomic_DNA"/>
</dbReference>
<dbReference type="EMBL" id="MT630697">
    <property type="protein sequence ID" value="QNO42006.1"/>
    <property type="molecule type" value="Genomic_DNA"/>
</dbReference>
<gene>
    <name evidence="1" type="ORF">AIPDDCKC_00005</name>
    <name evidence="2" type="ORF">GJLAGEEG_00001</name>
    <name evidence="3" type="ORF">LLAPOPPF_00007</name>
</gene>
<name>A0A7G9YJV3_9EURY</name>
<reference evidence="3" key="1">
    <citation type="submission" date="2020-06" db="EMBL/GenBank/DDBJ databases">
        <title>Unique genomic features of the anaerobic methanotrophic archaea.</title>
        <authorList>
            <person name="Chadwick G.L."/>
            <person name="Skennerton C.T."/>
            <person name="Laso-Perez R."/>
            <person name="Leu A.O."/>
            <person name="Speth D.R."/>
            <person name="Yu H."/>
            <person name="Morgan-Lang C."/>
            <person name="Hatzenpichler R."/>
            <person name="Goudeau D."/>
            <person name="Malmstrom R."/>
            <person name="Brazelton W.J."/>
            <person name="Woyke T."/>
            <person name="Hallam S.J."/>
            <person name="Tyson G.W."/>
            <person name="Wegener G."/>
            <person name="Boetius A."/>
            <person name="Orphan V."/>
        </authorList>
    </citation>
    <scope>NUCLEOTIDE SEQUENCE</scope>
</reference>
<evidence type="ECO:0000313" key="1">
    <source>
        <dbReference type="EMBL" id="QNO41575.1"/>
    </source>
</evidence>
<evidence type="ECO:0000313" key="3">
    <source>
        <dbReference type="EMBL" id="QNO48287.1"/>
    </source>
</evidence>
<dbReference type="AlphaFoldDB" id="A0A7G9YJV3"/>
<dbReference type="EMBL" id="MT630652">
    <property type="protein sequence ID" value="QNO41575.1"/>
    <property type="molecule type" value="Genomic_DNA"/>
</dbReference>